<accession>A0ABR0Z3A6</accession>
<name>A0ABR0Z3A6_HUSHU</name>
<comment type="caution">
    <text evidence="1">The sequence shown here is derived from an EMBL/GenBank/DDBJ whole genome shotgun (WGS) entry which is preliminary data.</text>
</comment>
<dbReference type="Proteomes" id="UP001369086">
    <property type="component" value="Unassembled WGS sequence"/>
</dbReference>
<evidence type="ECO:0000313" key="2">
    <source>
        <dbReference type="Proteomes" id="UP001369086"/>
    </source>
</evidence>
<protein>
    <recommendedName>
        <fullName evidence="3">Cr1-8 nvi</fullName>
    </recommendedName>
</protein>
<proteinExistence type="predicted"/>
<evidence type="ECO:0008006" key="3">
    <source>
        <dbReference type="Google" id="ProtNLM"/>
    </source>
</evidence>
<keyword evidence="2" id="KW-1185">Reference proteome</keyword>
<reference evidence="1 2" key="1">
    <citation type="submission" date="2021-05" db="EMBL/GenBank/DDBJ databases">
        <authorList>
            <person name="Zahm M."/>
            <person name="Klopp C."/>
            <person name="Cabau C."/>
            <person name="Kuhl H."/>
            <person name="Suciu R."/>
            <person name="Ciorpac M."/>
            <person name="Holostenco D."/>
            <person name="Gessner J."/>
            <person name="Wuertz S."/>
            <person name="Hohne C."/>
            <person name="Stock M."/>
            <person name="Gislard M."/>
            <person name="Lluch J."/>
            <person name="Milhes M."/>
            <person name="Lampietro C."/>
            <person name="Lopez Roques C."/>
            <person name="Donnadieu C."/>
            <person name="Du K."/>
            <person name="Schartl M."/>
            <person name="Guiguen Y."/>
        </authorList>
    </citation>
    <scope>NUCLEOTIDE SEQUENCE [LARGE SCALE GENOMIC DNA]</scope>
    <source>
        <strain evidence="1">Hh-F2</strain>
        <tissue evidence="1">Blood</tissue>
    </source>
</reference>
<gene>
    <name evidence="1" type="ORF">HHUSO_G20021</name>
</gene>
<sequence length="544" mass="62169">LMASLWFGKCKPDMNVYLEPFVEECRSLWSDGVQWVDPLSGNDRISKIYTTSAVCDSVARPLMQNMMQFNGYQGCGFCKNPGVTVSKGRGFVRVYPYRRESTLRNYIETVECAEQALDSQQPIFGVKGPSVLYNIPKFDIVENFVPDYMHCVLLGVVRQMMALWLDSQYHTERYYLAAHIDNLDFRLLSIKPPCNISQVPRSVTLRKYWKAPEWYAWLIFYSVPVLKGILPQKYFNHWCLLVEAVSIMLGESIFTNQLDYCSDVLVRFVVLLEKLYGVQHVSYNVHLLLHLVKSVKDWGPLWAHSAFLYESYNGCLLKMIKGTQGVPLQICKKFLIEKALPLHATEMAGTPKGELLNYFIGTNRKIKFAEEIEGGAALGRSCQRVLKREHYLALHSFVDEVDPTIIATYYDRIVIGKEIVHTKLYTKAKKRNSYTVILKDSSFFSIETFVILDRGCGRKCYALGRVFQNRNFKICSDNALNIGLSHIFPVSPELGHLVAVDSCVIQQKCVLYIYLAKLLLLFANSQTVLNCADRFLLVSICVIS</sequence>
<dbReference type="PANTHER" id="PTHR46579:SF1">
    <property type="entry name" value="F5_8 TYPE C DOMAIN-CONTAINING PROTEIN"/>
    <property type="match status" value="1"/>
</dbReference>
<dbReference type="PANTHER" id="PTHR46579">
    <property type="entry name" value="F5/8 TYPE C DOMAIN-CONTAINING PROTEIN-RELATED"/>
    <property type="match status" value="1"/>
</dbReference>
<organism evidence="1 2">
    <name type="scientific">Huso huso</name>
    <name type="common">Beluga</name>
    <name type="synonym">Acipenser huso</name>
    <dbReference type="NCBI Taxonomy" id="61971"/>
    <lineage>
        <taxon>Eukaryota</taxon>
        <taxon>Metazoa</taxon>
        <taxon>Chordata</taxon>
        <taxon>Craniata</taxon>
        <taxon>Vertebrata</taxon>
        <taxon>Euteleostomi</taxon>
        <taxon>Actinopterygii</taxon>
        <taxon>Chondrostei</taxon>
        <taxon>Acipenseriformes</taxon>
        <taxon>Acipenseridae</taxon>
        <taxon>Huso</taxon>
    </lineage>
</organism>
<dbReference type="EMBL" id="JAHFZB010000018">
    <property type="protein sequence ID" value="KAK6479306.1"/>
    <property type="molecule type" value="Genomic_DNA"/>
</dbReference>
<evidence type="ECO:0000313" key="1">
    <source>
        <dbReference type="EMBL" id="KAK6479306.1"/>
    </source>
</evidence>
<feature type="non-terminal residue" evidence="1">
    <location>
        <position position="1"/>
    </location>
</feature>